<dbReference type="Proteomes" id="UP000697995">
    <property type="component" value="Unassembled WGS sequence"/>
</dbReference>
<dbReference type="InterPro" id="IPR006860">
    <property type="entry name" value="FecR"/>
</dbReference>
<sequence>LGRVEDMRGEATAEAGGTRRALAPAMPVFDGDLVATGEEARVRLRLAEAIEVLLGGGVRLRIDRFLARRGGTLVLERGAALVDRAARGGAPPPDLTVRGPFGLIAVRGTRFFAGPSNGAFGVFVERGAVLLVGGDQGVEVLPGFGADVAQPGAAPTAPVRWGQARIAAALASVT</sequence>
<proteinExistence type="predicted"/>
<accession>A0ABS1D5X9</accession>
<protein>
    <recommendedName>
        <fullName evidence="1">FecR protein domain-containing protein</fullName>
    </recommendedName>
</protein>
<dbReference type="EMBL" id="NRSG01000480">
    <property type="protein sequence ID" value="MBK1662204.1"/>
    <property type="molecule type" value="Genomic_DNA"/>
</dbReference>
<evidence type="ECO:0000313" key="3">
    <source>
        <dbReference type="Proteomes" id="UP000697995"/>
    </source>
</evidence>
<reference evidence="2 3" key="1">
    <citation type="journal article" date="2020" name="Microorganisms">
        <title>Osmotic Adaptation and Compatible Solute Biosynthesis of Phototrophic Bacteria as Revealed from Genome Analyses.</title>
        <authorList>
            <person name="Imhoff J.F."/>
            <person name="Rahn T."/>
            <person name="Kunzel S."/>
            <person name="Keller A."/>
            <person name="Neulinger S.C."/>
        </authorList>
    </citation>
    <scope>NUCLEOTIDE SEQUENCE [LARGE SCALE GENOMIC DNA]</scope>
    <source>
        <strain evidence="2 3">DSM 15382</strain>
    </source>
</reference>
<evidence type="ECO:0000259" key="1">
    <source>
        <dbReference type="Pfam" id="PF04773"/>
    </source>
</evidence>
<evidence type="ECO:0000313" key="2">
    <source>
        <dbReference type="EMBL" id="MBK1662204.1"/>
    </source>
</evidence>
<feature type="domain" description="FecR protein" evidence="1">
    <location>
        <begin position="33"/>
        <end position="129"/>
    </location>
</feature>
<dbReference type="RefSeq" id="WP_200306628.1">
    <property type="nucleotide sequence ID" value="NZ_NRSG01000480.1"/>
</dbReference>
<feature type="non-terminal residue" evidence="2">
    <location>
        <position position="1"/>
    </location>
</feature>
<comment type="caution">
    <text evidence="2">The sequence shown here is derived from an EMBL/GenBank/DDBJ whole genome shotgun (WGS) entry which is preliminary data.</text>
</comment>
<dbReference type="Pfam" id="PF04773">
    <property type="entry name" value="FecR"/>
    <property type="match status" value="1"/>
</dbReference>
<name>A0ABS1D5X9_9PROT</name>
<organism evidence="2 3">
    <name type="scientific">Paracraurococcus ruber</name>
    <dbReference type="NCBI Taxonomy" id="77675"/>
    <lineage>
        <taxon>Bacteria</taxon>
        <taxon>Pseudomonadati</taxon>
        <taxon>Pseudomonadota</taxon>
        <taxon>Alphaproteobacteria</taxon>
        <taxon>Acetobacterales</taxon>
        <taxon>Roseomonadaceae</taxon>
        <taxon>Paracraurococcus</taxon>
    </lineage>
</organism>
<gene>
    <name evidence="2" type="ORF">CKO45_28875</name>
</gene>
<keyword evidence="3" id="KW-1185">Reference proteome</keyword>